<organism evidence="2 3">
    <name type="scientific">Phytophthora nicotianae</name>
    <name type="common">Potato buckeye rot agent</name>
    <name type="synonym">Phytophthora parasitica</name>
    <dbReference type="NCBI Taxonomy" id="4792"/>
    <lineage>
        <taxon>Eukaryota</taxon>
        <taxon>Sar</taxon>
        <taxon>Stramenopiles</taxon>
        <taxon>Oomycota</taxon>
        <taxon>Peronosporomycetes</taxon>
        <taxon>Peronosporales</taxon>
        <taxon>Peronosporaceae</taxon>
        <taxon>Phytophthora</taxon>
    </lineage>
</organism>
<evidence type="ECO:0000313" key="2">
    <source>
        <dbReference type="EMBL" id="KUF93205.1"/>
    </source>
</evidence>
<dbReference type="Proteomes" id="UP000054636">
    <property type="component" value="Unassembled WGS sequence"/>
</dbReference>
<proteinExistence type="predicted"/>
<accession>A0A0W8DAE0</accession>
<sequence length="191" mass="22104">MNVALPSTVVIASHIFRREHDDLKEHFVQIADIDDVRNGLLLFKPIESAFDDLDISFLVDKHDRFTLKIFNTDIKAHLLVDRLNKPQWEELGGESLPTHWRTSTRPIYAPNAPEFDVLTTFGELDGKTLWFPSGSTLRPFRRCLYYQAQLARTRAITKGWVPNEYNFDDFSSEGFALDEKMKLLFRTEAAI</sequence>
<dbReference type="InterPro" id="IPR003615">
    <property type="entry name" value="HNH_nuc"/>
</dbReference>
<name>A0A0W8DAE0_PHYNI</name>
<reference evidence="2 3" key="1">
    <citation type="submission" date="2015-11" db="EMBL/GenBank/DDBJ databases">
        <title>Genomes and virulence difference between two physiological races of Phytophthora nicotianae.</title>
        <authorList>
            <person name="Liu H."/>
            <person name="Ma X."/>
            <person name="Yu H."/>
            <person name="Fang D."/>
            <person name="Li Y."/>
            <person name="Wang X."/>
            <person name="Wang W."/>
            <person name="Dong Y."/>
            <person name="Xiao B."/>
        </authorList>
    </citation>
    <scope>NUCLEOTIDE SEQUENCE [LARGE SCALE GENOMIC DNA]</scope>
    <source>
        <strain evidence="3">race 1</strain>
    </source>
</reference>
<comment type="caution">
    <text evidence="2">The sequence shown here is derived from an EMBL/GenBank/DDBJ whole genome shotgun (WGS) entry which is preliminary data.</text>
</comment>
<protein>
    <recommendedName>
        <fullName evidence="1">HNH nuclease domain-containing protein</fullName>
    </recommendedName>
</protein>
<gene>
    <name evidence="2" type="ORF">AM588_10004107</name>
</gene>
<dbReference type="Pfam" id="PF13391">
    <property type="entry name" value="HNH_2"/>
    <property type="match status" value="1"/>
</dbReference>
<feature type="domain" description="HNH nuclease" evidence="1">
    <location>
        <begin position="6"/>
        <end position="57"/>
    </location>
</feature>
<evidence type="ECO:0000313" key="3">
    <source>
        <dbReference type="Proteomes" id="UP000054636"/>
    </source>
</evidence>
<evidence type="ECO:0000259" key="1">
    <source>
        <dbReference type="Pfam" id="PF13391"/>
    </source>
</evidence>
<dbReference type="AlphaFoldDB" id="A0A0W8DAE0"/>
<dbReference type="EMBL" id="LNFP01000405">
    <property type="protein sequence ID" value="KUF93205.1"/>
    <property type="molecule type" value="Genomic_DNA"/>
</dbReference>